<proteinExistence type="predicted"/>
<gene>
    <name evidence="1" type="ORF">JO379_000590</name>
</gene>
<name>A0ABS4XX82_9ACTN</name>
<evidence type="ECO:0000313" key="1">
    <source>
        <dbReference type="EMBL" id="MBP2401121.1"/>
    </source>
</evidence>
<organism evidence="1 2">
    <name type="scientific">Streptomyces syringium</name>
    <dbReference type="NCBI Taxonomy" id="76729"/>
    <lineage>
        <taxon>Bacteria</taxon>
        <taxon>Bacillati</taxon>
        <taxon>Actinomycetota</taxon>
        <taxon>Actinomycetes</taxon>
        <taxon>Kitasatosporales</taxon>
        <taxon>Streptomycetaceae</taxon>
        <taxon>Streptomyces</taxon>
    </lineage>
</organism>
<sequence>MSGLKLVHAKSGVTEVVSRLAEAELDVQVLAEANLEAMVGVRILAGEYSTGSVHGGRVNALGH</sequence>
<evidence type="ECO:0000313" key="2">
    <source>
        <dbReference type="Proteomes" id="UP001519291"/>
    </source>
</evidence>
<protein>
    <submittedName>
        <fullName evidence="1">Uncharacterized protein</fullName>
    </submittedName>
</protein>
<accession>A0ABS4XX82</accession>
<dbReference type="Proteomes" id="UP001519291">
    <property type="component" value="Unassembled WGS sequence"/>
</dbReference>
<dbReference type="RefSeq" id="WP_245381352.1">
    <property type="nucleotide sequence ID" value="NZ_JAGIOH010000001.1"/>
</dbReference>
<comment type="caution">
    <text evidence="1">The sequence shown here is derived from an EMBL/GenBank/DDBJ whole genome shotgun (WGS) entry which is preliminary data.</text>
</comment>
<keyword evidence="2" id="KW-1185">Reference proteome</keyword>
<reference evidence="1 2" key="1">
    <citation type="submission" date="2021-03" db="EMBL/GenBank/DDBJ databases">
        <title>Sequencing the genomes of 1000 actinobacteria strains.</title>
        <authorList>
            <person name="Klenk H.-P."/>
        </authorList>
    </citation>
    <scope>NUCLEOTIDE SEQUENCE [LARGE SCALE GENOMIC DNA]</scope>
    <source>
        <strain evidence="1 2">DSM 41480</strain>
    </source>
</reference>
<dbReference type="EMBL" id="JAGIOH010000001">
    <property type="protein sequence ID" value="MBP2401121.1"/>
    <property type="molecule type" value="Genomic_DNA"/>
</dbReference>
<dbReference type="GeneID" id="91567468"/>